<dbReference type="InterPro" id="IPR002293">
    <property type="entry name" value="AA/rel_permease1"/>
</dbReference>
<comment type="caution">
    <text evidence="7">The sequence shown here is derived from an EMBL/GenBank/DDBJ whole genome shotgun (WGS) entry which is preliminary data.</text>
</comment>
<feature type="transmembrane region" description="Helical" evidence="6">
    <location>
        <begin position="266"/>
        <end position="286"/>
    </location>
</feature>
<sequence length="509" mass="52995">MAFTKEAAAMVPPATALGEARAATDLPATAAAEYGGHQPGLKQGAIGTRDIVFMLVSAAAPLTIVVGIAPLALAVGGVGAPAIYVVAALGLGLFALGFMALTRHVLSYSGFYGYIVKTLGRVVGLGSGLTAWLSYNGLQIGLYGLLGIQANLCVRSFTGIELPWWLYAVAAIGAVWFLGWRGIDVGARVVAVLLTLETVIVVIVAVAVLSQGGAHGVGLDSFGPQAIFSPTFAAVLGLGFSAFMGFESGALYREEARNPDRTVPRATYISIAFIGAFYAFAVWIIVQAFGPDAIQDFAAGHLDAGDTAYVMAGQFAGQRCVQAMSVLIVTSIFAAQLSFHNTINRYTLSLGREGIFPSWTAKVSPRFFTPSNAGTLQTVLSLAFVGAAAALRLDPFTQFLIWMNTPGVLGVLALQGLTSVGVVVFFIRRRDLRPAAHVVPSAIAAALVMVAVSGLTIANINLLTGAPIGDPLNTVLIVVAPAVFVGGTAAALWLRRRRPLAYARIGNPT</sequence>
<accession>A0ABU5T6K3</accession>
<protein>
    <submittedName>
        <fullName evidence="7">APC family permease</fullName>
    </submittedName>
</protein>
<dbReference type="RefSeq" id="WP_323279005.1">
    <property type="nucleotide sequence ID" value="NZ_JAYGGQ010000007.1"/>
</dbReference>
<evidence type="ECO:0000256" key="1">
    <source>
        <dbReference type="ARBA" id="ARBA00004651"/>
    </source>
</evidence>
<comment type="subcellular location">
    <subcellularLocation>
        <location evidence="1">Cell membrane</location>
        <topology evidence="1">Multi-pass membrane protein</topology>
    </subcellularLocation>
</comment>
<feature type="transmembrane region" description="Helical" evidence="6">
    <location>
        <begin position="51"/>
        <end position="76"/>
    </location>
</feature>
<gene>
    <name evidence="7" type="ORF">SPF06_10470</name>
</gene>
<keyword evidence="8" id="KW-1185">Reference proteome</keyword>
<evidence type="ECO:0000256" key="4">
    <source>
        <dbReference type="ARBA" id="ARBA00022989"/>
    </source>
</evidence>
<dbReference type="PANTHER" id="PTHR42770">
    <property type="entry name" value="AMINO ACID TRANSPORTER-RELATED"/>
    <property type="match status" value="1"/>
</dbReference>
<feature type="transmembrane region" description="Helical" evidence="6">
    <location>
        <begin position="190"/>
        <end position="214"/>
    </location>
</feature>
<evidence type="ECO:0000256" key="3">
    <source>
        <dbReference type="ARBA" id="ARBA00022692"/>
    </source>
</evidence>
<feature type="transmembrane region" description="Helical" evidence="6">
    <location>
        <begin position="438"/>
        <end position="460"/>
    </location>
</feature>
<keyword evidence="3 6" id="KW-0812">Transmembrane</keyword>
<keyword evidence="5 6" id="KW-0472">Membrane</keyword>
<feature type="transmembrane region" description="Helical" evidence="6">
    <location>
        <begin position="164"/>
        <end position="183"/>
    </location>
</feature>
<evidence type="ECO:0000313" key="8">
    <source>
        <dbReference type="Proteomes" id="UP001304769"/>
    </source>
</evidence>
<feature type="transmembrane region" description="Helical" evidence="6">
    <location>
        <begin position="114"/>
        <end position="135"/>
    </location>
</feature>
<dbReference type="Proteomes" id="UP001304769">
    <property type="component" value="Unassembled WGS sequence"/>
</dbReference>
<keyword evidence="4 6" id="KW-1133">Transmembrane helix</keyword>
<evidence type="ECO:0000313" key="7">
    <source>
        <dbReference type="EMBL" id="MEA5455144.1"/>
    </source>
</evidence>
<dbReference type="Pfam" id="PF13520">
    <property type="entry name" value="AA_permease_2"/>
    <property type="match status" value="1"/>
</dbReference>
<evidence type="ECO:0000256" key="5">
    <source>
        <dbReference type="ARBA" id="ARBA00023136"/>
    </source>
</evidence>
<feature type="transmembrane region" description="Helical" evidence="6">
    <location>
        <begin position="374"/>
        <end position="393"/>
    </location>
</feature>
<evidence type="ECO:0000256" key="2">
    <source>
        <dbReference type="ARBA" id="ARBA00022475"/>
    </source>
</evidence>
<dbReference type="EMBL" id="JAYGGQ010000007">
    <property type="protein sequence ID" value="MEA5455144.1"/>
    <property type="molecule type" value="Genomic_DNA"/>
</dbReference>
<proteinExistence type="predicted"/>
<dbReference type="PANTHER" id="PTHR42770:SF16">
    <property type="entry name" value="AMINO ACID PERMEASE"/>
    <property type="match status" value="1"/>
</dbReference>
<reference evidence="7 8" key="1">
    <citation type="submission" date="2023-12" db="EMBL/GenBank/DDBJ databases">
        <title>Sinomonas terricola sp. nov, isolated from litchi orchard soil in Guangdong, PR China.</title>
        <authorList>
            <person name="Jiaxin W."/>
            <person name="Yang Z."/>
            <person name="Honghui Z."/>
        </authorList>
    </citation>
    <scope>NUCLEOTIDE SEQUENCE [LARGE SCALE GENOMIC DNA]</scope>
    <source>
        <strain evidence="7 8">JGH33</strain>
    </source>
</reference>
<name>A0ABU5T6K3_9MICC</name>
<keyword evidence="2" id="KW-1003">Cell membrane</keyword>
<evidence type="ECO:0000256" key="6">
    <source>
        <dbReference type="SAM" id="Phobius"/>
    </source>
</evidence>
<organism evidence="7 8">
    <name type="scientific">Sinomonas terricola</name>
    <dbReference type="NCBI Taxonomy" id="3110330"/>
    <lineage>
        <taxon>Bacteria</taxon>
        <taxon>Bacillati</taxon>
        <taxon>Actinomycetota</taxon>
        <taxon>Actinomycetes</taxon>
        <taxon>Micrococcales</taxon>
        <taxon>Micrococcaceae</taxon>
        <taxon>Sinomonas</taxon>
    </lineage>
</organism>
<dbReference type="Gene3D" id="1.20.1740.10">
    <property type="entry name" value="Amino acid/polyamine transporter I"/>
    <property type="match status" value="1"/>
</dbReference>
<feature type="transmembrane region" description="Helical" evidence="6">
    <location>
        <begin position="399"/>
        <end position="426"/>
    </location>
</feature>
<feature type="transmembrane region" description="Helical" evidence="6">
    <location>
        <begin position="472"/>
        <end position="494"/>
    </location>
</feature>
<feature type="transmembrane region" description="Helical" evidence="6">
    <location>
        <begin position="82"/>
        <end position="102"/>
    </location>
</feature>
<dbReference type="PIRSF" id="PIRSF006060">
    <property type="entry name" value="AA_transporter"/>
    <property type="match status" value="1"/>
</dbReference>
<feature type="transmembrane region" description="Helical" evidence="6">
    <location>
        <begin position="321"/>
        <end position="339"/>
    </location>
</feature>
<dbReference type="InterPro" id="IPR050367">
    <property type="entry name" value="APC_superfamily"/>
</dbReference>
<feature type="transmembrane region" description="Helical" evidence="6">
    <location>
        <begin position="226"/>
        <end position="246"/>
    </location>
</feature>